<dbReference type="RefSeq" id="WP_127695803.1">
    <property type="nucleotide sequence ID" value="NZ_SACQ01000010.1"/>
</dbReference>
<dbReference type="Pfam" id="PF09115">
    <property type="entry name" value="DNApol3-delta_C"/>
    <property type="match status" value="1"/>
</dbReference>
<dbReference type="PANTHER" id="PTHR11669:SF8">
    <property type="entry name" value="DNA POLYMERASE III SUBUNIT DELTA"/>
    <property type="match status" value="1"/>
</dbReference>
<evidence type="ECO:0000256" key="2">
    <source>
        <dbReference type="ARBA" id="ARBA00014363"/>
    </source>
</evidence>
<organism evidence="9 10">
    <name type="scientific">Neptunomonas marina</name>
    <dbReference type="NCBI Taxonomy" id="1815562"/>
    <lineage>
        <taxon>Bacteria</taxon>
        <taxon>Pseudomonadati</taxon>
        <taxon>Pseudomonadota</taxon>
        <taxon>Gammaproteobacteria</taxon>
        <taxon>Oceanospirillales</taxon>
        <taxon>Oceanospirillaceae</taxon>
        <taxon>Neptunomonas</taxon>
    </lineage>
</organism>
<gene>
    <name evidence="9" type="ORF">EOE65_16585</name>
</gene>
<dbReference type="Pfam" id="PF13177">
    <property type="entry name" value="DNA_pol3_delta2"/>
    <property type="match status" value="1"/>
</dbReference>
<accession>A0A437Q4E5</accession>
<reference evidence="9 10" key="1">
    <citation type="submission" date="2019-01" db="EMBL/GenBank/DDBJ databases">
        <authorList>
            <person name="Chen W.-M."/>
        </authorList>
    </citation>
    <scope>NUCLEOTIDE SEQUENCE [LARGE SCALE GENOMIC DNA]</scope>
    <source>
        <strain evidence="9 10">HPM-16</strain>
    </source>
</reference>
<dbReference type="AlphaFoldDB" id="A0A437Q4E5"/>
<dbReference type="NCBIfam" id="TIGR00678">
    <property type="entry name" value="holB"/>
    <property type="match status" value="1"/>
</dbReference>
<keyword evidence="3 9" id="KW-0808">Transferase</keyword>
<dbReference type="GO" id="GO:0009360">
    <property type="term" value="C:DNA polymerase III complex"/>
    <property type="evidence" value="ECO:0007669"/>
    <property type="project" value="InterPro"/>
</dbReference>
<evidence type="ECO:0000313" key="9">
    <source>
        <dbReference type="EMBL" id="RVU29385.1"/>
    </source>
</evidence>
<dbReference type="Gene3D" id="1.20.272.10">
    <property type="match status" value="1"/>
</dbReference>
<name>A0A437Q4E5_9GAMM</name>
<evidence type="ECO:0000256" key="6">
    <source>
        <dbReference type="ARBA" id="ARBA00022932"/>
    </source>
</evidence>
<dbReference type="GO" id="GO:0003677">
    <property type="term" value="F:DNA binding"/>
    <property type="evidence" value="ECO:0007669"/>
    <property type="project" value="InterPro"/>
</dbReference>
<protein>
    <recommendedName>
        <fullName evidence="2">DNA polymerase III subunit delta'</fullName>
        <ecNumber evidence="1">2.7.7.7</ecNumber>
    </recommendedName>
</protein>
<dbReference type="EC" id="2.7.7.7" evidence="1"/>
<dbReference type="InterPro" id="IPR004622">
    <property type="entry name" value="DNA_pol_HolB"/>
</dbReference>
<dbReference type="InterPro" id="IPR050238">
    <property type="entry name" value="DNA_Rep/Repair_Clamp_Loader"/>
</dbReference>
<keyword evidence="4 9" id="KW-0548">Nucleotidyltransferase</keyword>
<dbReference type="InterPro" id="IPR027417">
    <property type="entry name" value="P-loop_NTPase"/>
</dbReference>
<proteinExistence type="predicted"/>
<evidence type="ECO:0000256" key="5">
    <source>
        <dbReference type="ARBA" id="ARBA00022705"/>
    </source>
</evidence>
<dbReference type="GO" id="GO:0003887">
    <property type="term" value="F:DNA-directed DNA polymerase activity"/>
    <property type="evidence" value="ECO:0007669"/>
    <property type="project" value="UniProtKB-KW"/>
</dbReference>
<dbReference type="Proteomes" id="UP000282818">
    <property type="component" value="Unassembled WGS sequence"/>
</dbReference>
<keyword evidence="6" id="KW-0239">DNA-directed DNA polymerase</keyword>
<dbReference type="PANTHER" id="PTHR11669">
    <property type="entry name" value="REPLICATION FACTOR C / DNA POLYMERASE III GAMMA-TAU SUBUNIT"/>
    <property type="match status" value="1"/>
</dbReference>
<keyword evidence="10" id="KW-1185">Reference proteome</keyword>
<dbReference type="InterPro" id="IPR008921">
    <property type="entry name" value="DNA_pol3_clamp-load_cplx_C"/>
</dbReference>
<dbReference type="GO" id="GO:0006261">
    <property type="term" value="P:DNA-templated DNA replication"/>
    <property type="evidence" value="ECO:0007669"/>
    <property type="project" value="TreeGrafter"/>
</dbReference>
<dbReference type="Gene3D" id="3.40.50.300">
    <property type="entry name" value="P-loop containing nucleotide triphosphate hydrolases"/>
    <property type="match status" value="1"/>
</dbReference>
<evidence type="ECO:0000256" key="3">
    <source>
        <dbReference type="ARBA" id="ARBA00022679"/>
    </source>
</evidence>
<dbReference type="NCBIfam" id="NF004310">
    <property type="entry name" value="PRK05707.1"/>
    <property type="match status" value="1"/>
</dbReference>
<evidence type="ECO:0000259" key="8">
    <source>
        <dbReference type="Pfam" id="PF09115"/>
    </source>
</evidence>
<evidence type="ECO:0000256" key="1">
    <source>
        <dbReference type="ARBA" id="ARBA00012417"/>
    </source>
</evidence>
<dbReference type="EMBL" id="SACQ01000010">
    <property type="protein sequence ID" value="RVU29385.1"/>
    <property type="molecule type" value="Genomic_DNA"/>
</dbReference>
<evidence type="ECO:0000256" key="4">
    <source>
        <dbReference type="ARBA" id="ARBA00022695"/>
    </source>
</evidence>
<evidence type="ECO:0000256" key="7">
    <source>
        <dbReference type="ARBA" id="ARBA00049244"/>
    </source>
</evidence>
<evidence type="ECO:0000313" key="10">
    <source>
        <dbReference type="Proteomes" id="UP000282818"/>
    </source>
</evidence>
<dbReference type="InterPro" id="IPR015199">
    <property type="entry name" value="DNA_pol_III_delta_C"/>
</dbReference>
<dbReference type="SUPFAM" id="SSF48019">
    <property type="entry name" value="post-AAA+ oligomerization domain-like"/>
    <property type="match status" value="1"/>
</dbReference>
<feature type="domain" description="DNA polymerase III delta subunit C-terminal" evidence="8">
    <location>
        <begin position="223"/>
        <end position="334"/>
    </location>
</feature>
<dbReference type="GO" id="GO:0008408">
    <property type="term" value="F:3'-5' exonuclease activity"/>
    <property type="evidence" value="ECO:0007669"/>
    <property type="project" value="InterPro"/>
</dbReference>
<dbReference type="SUPFAM" id="SSF52540">
    <property type="entry name" value="P-loop containing nucleoside triphosphate hydrolases"/>
    <property type="match status" value="1"/>
</dbReference>
<keyword evidence="5" id="KW-0235">DNA replication</keyword>
<sequence length="340" mass="37983">MDIAERYHALDAQVYPWFEAQWQRVVKLHDSQHLPHALLINGMPGLGKQAFAEALAGYVICHQPRDGRACGQCRSCQLLNSSGHPDLYFLAPSDSGKAIKVDQIRELSDFMHSTAQQGGYRVVILNPAEAMNTSAANALLKTLEEPGNDVLLILITHQLGQVMPTIKSRCQRVDCHPPQLAQATQWMVEHLELSEEEAAQLLDVVHGAPLAAIEFKEAGHRALRGKFLVALKELLQDKSTPFEVAASFHKEDVEALLSWLQGLLADVSRIKVGGAAAPIRNRDVQKMLNSVAKYTSKDRIFTLVDTVQQERLGVARRQNPNKQLMLERILIDWRDLVRTE</sequence>
<comment type="catalytic activity">
    <reaction evidence="7">
        <text>DNA(n) + a 2'-deoxyribonucleoside 5'-triphosphate = DNA(n+1) + diphosphate</text>
        <dbReference type="Rhea" id="RHEA:22508"/>
        <dbReference type="Rhea" id="RHEA-COMP:17339"/>
        <dbReference type="Rhea" id="RHEA-COMP:17340"/>
        <dbReference type="ChEBI" id="CHEBI:33019"/>
        <dbReference type="ChEBI" id="CHEBI:61560"/>
        <dbReference type="ChEBI" id="CHEBI:173112"/>
        <dbReference type="EC" id="2.7.7.7"/>
    </reaction>
</comment>
<comment type="caution">
    <text evidence="9">The sequence shown here is derived from an EMBL/GenBank/DDBJ whole genome shotgun (WGS) entry which is preliminary data.</text>
</comment>